<dbReference type="SUPFAM" id="SSF101941">
    <property type="entry name" value="NAC domain"/>
    <property type="match status" value="1"/>
</dbReference>
<keyword evidence="1" id="KW-0805">Transcription regulation</keyword>
<evidence type="ECO:0000259" key="5">
    <source>
        <dbReference type="PROSITE" id="PS51005"/>
    </source>
</evidence>
<keyword evidence="2" id="KW-0238">DNA-binding</keyword>
<evidence type="ECO:0000256" key="4">
    <source>
        <dbReference type="ARBA" id="ARBA00023242"/>
    </source>
</evidence>
<comment type="caution">
    <text evidence="6">The sequence shown here is derived from an EMBL/GenBank/DDBJ whole genome shotgun (WGS) entry which is preliminary data.</text>
</comment>
<organism evidence="6 7">
    <name type="scientific">Datura stramonium</name>
    <name type="common">Jimsonweed</name>
    <name type="synonym">Common thornapple</name>
    <dbReference type="NCBI Taxonomy" id="4076"/>
    <lineage>
        <taxon>Eukaryota</taxon>
        <taxon>Viridiplantae</taxon>
        <taxon>Streptophyta</taxon>
        <taxon>Embryophyta</taxon>
        <taxon>Tracheophyta</taxon>
        <taxon>Spermatophyta</taxon>
        <taxon>Magnoliopsida</taxon>
        <taxon>eudicotyledons</taxon>
        <taxon>Gunneridae</taxon>
        <taxon>Pentapetalae</taxon>
        <taxon>asterids</taxon>
        <taxon>lamiids</taxon>
        <taxon>Solanales</taxon>
        <taxon>Solanaceae</taxon>
        <taxon>Solanoideae</taxon>
        <taxon>Datureae</taxon>
        <taxon>Datura</taxon>
    </lineage>
</organism>
<protein>
    <recommendedName>
        <fullName evidence="5">NAC domain-containing protein</fullName>
    </recommendedName>
</protein>
<keyword evidence="4" id="KW-0539">Nucleus</keyword>
<reference evidence="6 7" key="1">
    <citation type="journal article" date="2021" name="BMC Genomics">
        <title>Datura genome reveals duplications of psychoactive alkaloid biosynthetic genes and high mutation rate following tissue culture.</title>
        <authorList>
            <person name="Rajewski A."/>
            <person name="Carter-House D."/>
            <person name="Stajich J."/>
            <person name="Litt A."/>
        </authorList>
    </citation>
    <scope>NUCLEOTIDE SEQUENCE [LARGE SCALE GENOMIC DNA]</scope>
    <source>
        <strain evidence="6">AR-01</strain>
    </source>
</reference>
<accession>A0ABS8VKG4</accession>
<dbReference type="PROSITE" id="PS51005">
    <property type="entry name" value="NAC"/>
    <property type="match status" value="1"/>
</dbReference>
<name>A0ABS8VKG4_DATST</name>
<sequence length="194" mass="22442">MGMKFQRCDDEDLISYLMEFICGMPIECHHIPHIDLRVVGVGSWKGRDTSKKIFDKEGSVIGLKRTFRFDEESSGSDNKRMVYWIMKEYCVNESTLEVLRQRGEIQREDSVLCSITRKVSLCKKSRDIPSKIENVVSNHLDYVPNSGYSTWPLYTAETRLPPLDGPFQSLTEEELAFFDKPDPGYPQPFETKNE</sequence>
<evidence type="ECO:0000256" key="2">
    <source>
        <dbReference type="ARBA" id="ARBA00023125"/>
    </source>
</evidence>
<evidence type="ECO:0000313" key="6">
    <source>
        <dbReference type="EMBL" id="MCD9646816.1"/>
    </source>
</evidence>
<dbReference type="Proteomes" id="UP000823775">
    <property type="component" value="Unassembled WGS sequence"/>
</dbReference>
<feature type="domain" description="NAC" evidence="5">
    <location>
        <begin position="1"/>
        <end position="118"/>
    </location>
</feature>
<proteinExistence type="predicted"/>
<keyword evidence="7" id="KW-1185">Reference proteome</keyword>
<dbReference type="Gene3D" id="2.170.150.80">
    <property type="entry name" value="NAC domain"/>
    <property type="match status" value="1"/>
</dbReference>
<dbReference type="EMBL" id="JACEIK010004925">
    <property type="protein sequence ID" value="MCD9646816.1"/>
    <property type="molecule type" value="Genomic_DNA"/>
</dbReference>
<evidence type="ECO:0000313" key="7">
    <source>
        <dbReference type="Proteomes" id="UP000823775"/>
    </source>
</evidence>
<evidence type="ECO:0000256" key="1">
    <source>
        <dbReference type="ARBA" id="ARBA00023015"/>
    </source>
</evidence>
<dbReference type="Pfam" id="PF02365">
    <property type="entry name" value="NAM"/>
    <property type="match status" value="1"/>
</dbReference>
<keyword evidence="3" id="KW-0804">Transcription</keyword>
<evidence type="ECO:0000256" key="3">
    <source>
        <dbReference type="ARBA" id="ARBA00023163"/>
    </source>
</evidence>
<dbReference type="InterPro" id="IPR003441">
    <property type="entry name" value="NAC-dom"/>
</dbReference>
<gene>
    <name evidence="6" type="ORF">HAX54_036999</name>
</gene>
<dbReference type="InterPro" id="IPR036093">
    <property type="entry name" value="NAC_dom_sf"/>
</dbReference>